<gene>
    <name evidence="2" type="ORF">M407DRAFT_24574</name>
</gene>
<feature type="compositionally biased region" description="Polar residues" evidence="1">
    <location>
        <begin position="329"/>
        <end position="339"/>
    </location>
</feature>
<feature type="compositionally biased region" description="Polar residues" evidence="1">
    <location>
        <begin position="89"/>
        <end position="98"/>
    </location>
</feature>
<feature type="region of interest" description="Disordered" evidence="1">
    <location>
        <begin position="500"/>
        <end position="536"/>
    </location>
</feature>
<dbReference type="Proteomes" id="UP000054248">
    <property type="component" value="Unassembled WGS sequence"/>
</dbReference>
<feature type="compositionally biased region" description="Polar residues" evidence="1">
    <location>
        <begin position="240"/>
        <end position="261"/>
    </location>
</feature>
<feature type="region of interest" description="Disordered" evidence="1">
    <location>
        <begin position="43"/>
        <end position="195"/>
    </location>
</feature>
<name>A0A0C3LXF6_9AGAM</name>
<reference evidence="3" key="2">
    <citation type="submission" date="2015-01" db="EMBL/GenBank/DDBJ databases">
        <title>Evolutionary Origins and Diversification of the Mycorrhizal Mutualists.</title>
        <authorList>
            <consortium name="DOE Joint Genome Institute"/>
            <consortium name="Mycorrhizal Genomics Consortium"/>
            <person name="Kohler A."/>
            <person name="Kuo A."/>
            <person name="Nagy L.G."/>
            <person name="Floudas D."/>
            <person name="Copeland A."/>
            <person name="Barry K.W."/>
            <person name="Cichocki N."/>
            <person name="Veneault-Fourrey C."/>
            <person name="LaButti K."/>
            <person name="Lindquist E.A."/>
            <person name="Lipzen A."/>
            <person name="Lundell T."/>
            <person name="Morin E."/>
            <person name="Murat C."/>
            <person name="Riley R."/>
            <person name="Ohm R."/>
            <person name="Sun H."/>
            <person name="Tunlid A."/>
            <person name="Henrissat B."/>
            <person name="Grigoriev I.V."/>
            <person name="Hibbett D.S."/>
            <person name="Martin F."/>
        </authorList>
    </citation>
    <scope>NUCLEOTIDE SEQUENCE [LARGE SCALE GENOMIC DNA]</scope>
    <source>
        <strain evidence="3">MUT 4182</strain>
    </source>
</reference>
<feature type="non-terminal residue" evidence="2">
    <location>
        <position position="1"/>
    </location>
</feature>
<feature type="compositionally biased region" description="Polar residues" evidence="1">
    <location>
        <begin position="500"/>
        <end position="515"/>
    </location>
</feature>
<evidence type="ECO:0000313" key="2">
    <source>
        <dbReference type="EMBL" id="KIO26137.1"/>
    </source>
</evidence>
<feature type="compositionally biased region" description="Polar residues" evidence="1">
    <location>
        <begin position="48"/>
        <end position="69"/>
    </location>
</feature>
<evidence type="ECO:0000256" key="1">
    <source>
        <dbReference type="SAM" id="MobiDB-lite"/>
    </source>
</evidence>
<sequence>HDEALEEDDTFSANPLAFTPGLFHSLDAINDVDDGTLDQFKAIKANLDQRNSHSPPSEGQTRSTVSPDPSSGAPFTQRRHSSERDTILNAHNANSPSTFGEIPTASRNGGGARPMPTSALSDGGGSEPITIAHAHSAPGRPSPPLSGPAASSNAFDVSYNGPPPASQFNFVNPAHAQQQQQNWMQPSDPSTSTPFDPSQVINYAQGSPPFPGSQIHHQRQMIRGAVIQGMQQSRMQSQVGPLHISTPNGNNLASTTLQTQHPHPGLSVSPSYPPEFTFSANRDSGGVHAAAGAVDGIMGGGAMPPSASSPSPSPSFSSSSVSTPLYNGPNPNFLQSGNAAASPVGGTSSATAPPPPPLTIHHPNPRQVSQSSLRSSSRPSPTPESGSSRDSGHPYPAATRHVGRARRHPSDPNQLQTAQQHGGGGGVAPDMAVYAQRRTSLGPGGPMPPRMTTRRSGMSPTIPPVGRSRYEQEQQMMAGGGQVRLVDPNQQLQFANVQQWQADQSLNSPPSNGPEQQRPRAANRASSSATSSDSSLALWNSTEDLRLLSQQHAMEVQSPMGDADGWSPQWSAMTGDPTMMQQTFNGTPFDPPFPGLHEGPHYSPAVPAIAEDGFFQDGLVLNGQTQSPKLFGPGEFLLEVFRNVTPRFLEFDNLPKPPPPLSLSTLVNGMGVSPPAGIQNQQVVWGPQALQASMGLQQ</sequence>
<accession>A0A0C3LXF6</accession>
<evidence type="ECO:0000313" key="3">
    <source>
        <dbReference type="Proteomes" id="UP000054248"/>
    </source>
</evidence>
<organism evidence="2 3">
    <name type="scientific">Tulasnella calospora MUT 4182</name>
    <dbReference type="NCBI Taxonomy" id="1051891"/>
    <lineage>
        <taxon>Eukaryota</taxon>
        <taxon>Fungi</taxon>
        <taxon>Dikarya</taxon>
        <taxon>Basidiomycota</taxon>
        <taxon>Agaricomycotina</taxon>
        <taxon>Agaricomycetes</taxon>
        <taxon>Cantharellales</taxon>
        <taxon>Tulasnellaceae</taxon>
        <taxon>Tulasnella</taxon>
    </lineage>
</organism>
<feature type="compositionally biased region" description="Low complexity" evidence="1">
    <location>
        <begin position="522"/>
        <end position="536"/>
    </location>
</feature>
<dbReference type="OrthoDB" id="3255235at2759"/>
<dbReference type="HOGENOM" id="CLU_395158_0_0_1"/>
<feature type="region of interest" description="Disordered" evidence="1">
    <location>
        <begin position="240"/>
        <end position="268"/>
    </location>
</feature>
<proteinExistence type="predicted"/>
<feature type="compositionally biased region" description="Polar residues" evidence="1">
    <location>
        <begin position="411"/>
        <end position="420"/>
    </location>
</feature>
<feature type="compositionally biased region" description="Low complexity" evidence="1">
    <location>
        <begin position="177"/>
        <end position="195"/>
    </location>
</feature>
<protein>
    <submittedName>
        <fullName evidence="2">Uncharacterized protein</fullName>
    </submittedName>
</protein>
<dbReference type="EMBL" id="KN823029">
    <property type="protein sequence ID" value="KIO26137.1"/>
    <property type="molecule type" value="Genomic_DNA"/>
</dbReference>
<reference evidence="2 3" key="1">
    <citation type="submission" date="2014-04" db="EMBL/GenBank/DDBJ databases">
        <authorList>
            <consortium name="DOE Joint Genome Institute"/>
            <person name="Kuo A."/>
            <person name="Girlanda M."/>
            <person name="Perotto S."/>
            <person name="Kohler A."/>
            <person name="Nagy L.G."/>
            <person name="Floudas D."/>
            <person name="Copeland A."/>
            <person name="Barry K.W."/>
            <person name="Cichocki N."/>
            <person name="Veneault-Fourrey C."/>
            <person name="LaButti K."/>
            <person name="Lindquist E.A."/>
            <person name="Lipzen A."/>
            <person name="Lundell T."/>
            <person name="Morin E."/>
            <person name="Murat C."/>
            <person name="Sun H."/>
            <person name="Tunlid A."/>
            <person name="Henrissat B."/>
            <person name="Grigoriev I.V."/>
            <person name="Hibbett D.S."/>
            <person name="Martin F."/>
            <person name="Nordberg H.P."/>
            <person name="Cantor M.N."/>
            <person name="Hua S.X."/>
        </authorList>
    </citation>
    <scope>NUCLEOTIDE SEQUENCE [LARGE SCALE GENOMIC DNA]</scope>
    <source>
        <strain evidence="2 3">MUT 4182</strain>
    </source>
</reference>
<feature type="compositionally biased region" description="Low complexity" evidence="1">
    <location>
        <begin position="304"/>
        <end position="324"/>
    </location>
</feature>
<dbReference type="AlphaFoldDB" id="A0A0C3LXF6"/>
<keyword evidence="3" id="KW-1185">Reference proteome</keyword>
<feature type="region of interest" description="Disordered" evidence="1">
    <location>
        <begin position="300"/>
        <end position="477"/>
    </location>
</feature>
<feature type="compositionally biased region" description="Low complexity" evidence="1">
    <location>
        <begin position="365"/>
        <end position="389"/>
    </location>
</feature>